<comment type="caution">
    <text evidence="1">The sequence shown here is derived from an EMBL/GenBank/DDBJ whole genome shotgun (WGS) entry which is preliminary data.</text>
</comment>
<dbReference type="AlphaFoldDB" id="M6FGB0"/>
<sequence length="42" mass="5223">MKLHQNINQISKIKKKSLNPKETFSKYRNLVFYKFYEAYPQR</sequence>
<evidence type="ECO:0000313" key="1">
    <source>
        <dbReference type="EMBL" id="EMK26082.1"/>
    </source>
</evidence>
<dbReference type="EMBL" id="ANCE01000017">
    <property type="protein sequence ID" value="EMK26082.1"/>
    <property type="molecule type" value="Genomic_DNA"/>
</dbReference>
<proteinExistence type="predicted"/>
<dbReference type="Proteomes" id="UP000011980">
    <property type="component" value="Unassembled WGS sequence"/>
</dbReference>
<reference evidence="1 2" key="1">
    <citation type="submission" date="2013-01" db="EMBL/GenBank/DDBJ databases">
        <authorList>
            <person name="Harkins D.M."/>
            <person name="Durkin A.S."/>
            <person name="Brinkac L.M."/>
            <person name="Haft D.H."/>
            <person name="Selengut J.D."/>
            <person name="Sanka R."/>
            <person name="DePew J."/>
            <person name="Purushe J."/>
            <person name="Galloway R.L."/>
            <person name="Vinetz J.M."/>
            <person name="Sutton G.G."/>
            <person name="Nierman W.C."/>
            <person name="Fouts D.E."/>
        </authorList>
    </citation>
    <scope>NUCLEOTIDE SEQUENCE [LARGE SCALE GENOMIC DNA]</scope>
    <source>
        <strain evidence="1 2">Nikolaevo</strain>
    </source>
</reference>
<evidence type="ECO:0000313" key="2">
    <source>
        <dbReference type="Proteomes" id="UP000011980"/>
    </source>
</evidence>
<dbReference type="PATRIC" id="fig|1240687.3.peg.234"/>
<accession>M6FGB0</accession>
<protein>
    <submittedName>
        <fullName evidence="1">Uncharacterized protein</fullName>
    </submittedName>
</protein>
<name>M6FGB0_9LEPT</name>
<organism evidence="1 2">
    <name type="scientific">Leptospira kirschneri serovar Bulgarica str. Nikolaevo</name>
    <dbReference type="NCBI Taxonomy" id="1240687"/>
    <lineage>
        <taxon>Bacteria</taxon>
        <taxon>Pseudomonadati</taxon>
        <taxon>Spirochaetota</taxon>
        <taxon>Spirochaetia</taxon>
        <taxon>Leptospirales</taxon>
        <taxon>Leptospiraceae</taxon>
        <taxon>Leptospira</taxon>
    </lineage>
</organism>
<gene>
    <name evidence="1" type="ORF">LEP1GSC008_2710</name>
</gene>